<evidence type="ECO:0008006" key="3">
    <source>
        <dbReference type="Google" id="ProtNLM"/>
    </source>
</evidence>
<dbReference type="EMBL" id="JAUSRD010000012">
    <property type="protein sequence ID" value="MDP9895329.1"/>
    <property type="molecule type" value="Genomic_DNA"/>
</dbReference>
<evidence type="ECO:0000313" key="2">
    <source>
        <dbReference type="Proteomes" id="UP001242045"/>
    </source>
</evidence>
<accession>A0AAW8CXZ8</accession>
<evidence type="ECO:0000313" key="1">
    <source>
        <dbReference type="EMBL" id="MDP9895329.1"/>
    </source>
</evidence>
<gene>
    <name evidence="1" type="ORF">J2W31_004454</name>
</gene>
<dbReference type="Proteomes" id="UP001242045">
    <property type="component" value="Unassembled WGS sequence"/>
</dbReference>
<proteinExistence type="predicted"/>
<dbReference type="AlphaFoldDB" id="A0AAW8CXZ8"/>
<reference evidence="1" key="1">
    <citation type="submission" date="2023-07" db="EMBL/GenBank/DDBJ databases">
        <title>Sorghum-associated microbial communities from plants grown in Nebraska, USA.</title>
        <authorList>
            <person name="Schachtman D."/>
        </authorList>
    </citation>
    <scope>NUCLEOTIDE SEQUENCE</scope>
    <source>
        <strain evidence="1">DS3754</strain>
    </source>
</reference>
<organism evidence="1 2">
    <name type="scientific">Variovorax boronicumulans</name>
    <dbReference type="NCBI Taxonomy" id="436515"/>
    <lineage>
        <taxon>Bacteria</taxon>
        <taxon>Pseudomonadati</taxon>
        <taxon>Pseudomonadota</taxon>
        <taxon>Betaproteobacteria</taxon>
        <taxon>Burkholderiales</taxon>
        <taxon>Comamonadaceae</taxon>
        <taxon>Variovorax</taxon>
    </lineage>
</organism>
<name>A0AAW8CXZ8_9BURK</name>
<dbReference type="RefSeq" id="WP_307686041.1">
    <property type="nucleotide sequence ID" value="NZ_JAUSRD010000012.1"/>
</dbReference>
<sequence>MSDQPTFTFGPRSADAIAAALASVARWGGNKKLHDAVTLVLESYVELLEAAKPAPGMHLVGWLLKWDGWQETALLEEDEDPRTKAWGDEPPVEIIDLYAYLQNAPKPPPRKIAGRVTLRQDWEGVPRGSSLANLRDLGEKWLCDWPTPGGTISDLEVPKSLCTEPKGES</sequence>
<comment type="caution">
    <text evidence="1">The sequence shown here is derived from an EMBL/GenBank/DDBJ whole genome shotgun (WGS) entry which is preliminary data.</text>
</comment>
<protein>
    <recommendedName>
        <fullName evidence="3">DUF551 domain-containing protein</fullName>
    </recommendedName>
</protein>